<keyword evidence="2" id="KW-1185">Reference proteome</keyword>
<gene>
    <name evidence="1" type="ORF">O181_074482</name>
</gene>
<comment type="caution">
    <text evidence="1">The sequence shown here is derived from an EMBL/GenBank/DDBJ whole genome shotgun (WGS) entry which is preliminary data.</text>
</comment>
<sequence>MSHGYFTERNNPYQHNSQSLGDYTVWCKPEFFHAHAHQKIGLNTSGTSSLPFTMLTLMLKLTPALLDDHLQNLPFSCTQENCLTQLWLIISTINHAYAHAQIYFFTDC</sequence>
<evidence type="ECO:0000313" key="1">
    <source>
        <dbReference type="EMBL" id="MBW0534767.1"/>
    </source>
</evidence>
<accession>A0A9Q3FD46</accession>
<dbReference type="AlphaFoldDB" id="A0A9Q3FD46"/>
<evidence type="ECO:0000313" key="2">
    <source>
        <dbReference type="Proteomes" id="UP000765509"/>
    </source>
</evidence>
<dbReference type="Proteomes" id="UP000765509">
    <property type="component" value="Unassembled WGS sequence"/>
</dbReference>
<dbReference type="EMBL" id="AVOT02039665">
    <property type="protein sequence ID" value="MBW0534767.1"/>
    <property type="molecule type" value="Genomic_DNA"/>
</dbReference>
<reference evidence="1" key="1">
    <citation type="submission" date="2021-03" db="EMBL/GenBank/DDBJ databases">
        <title>Draft genome sequence of rust myrtle Austropuccinia psidii MF-1, a brazilian biotype.</title>
        <authorList>
            <person name="Quecine M.C."/>
            <person name="Pachon D.M.R."/>
            <person name="Bonatelli M.L."/>
            <person name="Correr F.H."/>
            <person name="Franceschini L.M."/>
            <person name="Leite T.F."/>
            <person name="Margarido G.R.A."/>
            <person name="Almeida C.A."/>
            <person name="Ferrarezi J.A."/>
            <person name="Labate C.A."/>
        </authorList>
    </citation>
    <scope>NUCLEOTIDE SEQUENCE</scope>
    <source>
        <strain evidence="1">MF-1</strain>
    </source>
</reference>
<organism evidence="1 2">
    <name type="scientific">Austropuccinia psidii MF-1</name>
    <dbReference type="NCBI Taxonomy" id="1389203"/>
    <lineage>
        <taxon>Eukaryota</taxon>
        <taxon>Fungi</taxon>
        <taxon>Dikarya</taxon>
        <taxon>Basidiomycota</taxon>
        <taxon>Pucciniomycotina</taxon>
        <taxon>Pucciniomycetes</taxon>
        <taxon>Pucciniales</taxon>
        <taxon>Sphaerophragmiaceae</taxon>
        <taxon>Austropuccinia</taxon>
    </lineage>
</organism>
<protein>
    <submittedName>
        <fullName evidence="1">Uncharacterized protein</fullName>
    </submittedName>
</protein>
<proteinExistence type="predicted"/>
<name>A0A9Q3FD46_9BASI</name>